<sequence>MLAKEFYTIIQNEESATNFLISKKLLVNVENVLRDKCSSEMKYYIKKERGKERKLLRCKRKVCQTTQSIRKNNRFWTYLYKNGRNYSGLSIGAQLELVYYWCQDLKQSAIITLTGRSAHTVCDWMNLCRDVPVRIFENRNKLGGPGIVIQVDECL</sequence>
<accession>A0AAV0WL19</accession>
<proteinExistence type="predicted"/>
<evidence type="ECO:0000313" key="2">
    <source>
        <dbReference type="Proteomes" id="UP001160148"/>
    </source>
</evidence>
<evidence type="ECO:0000313" key="1">
    <source>
        <dbReference type="EMBL" id="CAI6356521.1"/>
    </source>
</evidence>
<dbReference type="EMBL" id="CARXXK010000002">
    <property type="protein sequence ID" value="CAI6356521.1"/>
    <property type="molecule type" value="Genomic_DNA"/>
</dbReference>
<dbReference type="Proteomes" id="UP001160148">
    <property type="component" value="Unassembled WGS sequence"/>
</dbReference>
<organism evidence="1 2">
    <name type="scientific">Macrosiphum euphorbiae</name>
    <name type="common">potato aphid</name>
    <dbReference type="NCBI Taxonomy" id="13131"/>
    <lineage>
        <taxon>Eukaryota</taxon>
        <taxon>Metazoa</taxon>
        <taxon>Ecdysozoa</taxon>
        <taxon>Arthropoda</taxon>
        <taxon>Hexapoda</taxon>
        <taxon>Insecta</taxon>
        <taxon>Pterygota</taxon>
        <taxon>Neoptera</taxon>
        <taxon>Paraneoptera</taxon>
        <taxon>Hemiptera</taxon>
        <taxon>Sternorrhyncha</taxon>
        <taxon>Aphidomorpha</taxon>
        <taxon>Aphidoidea</taxon>
        <taxon>Aphididae</taxon>
        <taxon>Macrosiphini</taxon>
        <taxon>Macrosiphum</taxon>
    </lineage>
</organism>
<reference evidence="1 2" key="1">
    <citation type="submission" date="2023-01" db="EMBL/GenBank/DDBJ databases">
        <authorList>
            <person name="Whitehead M."/>
        </authorList>
    </citation>
    <scope>NUCLEOTIDE SEQUENCE [LARGE SCALE GENOMIC DNA]</scope>
</reference>
<comment type="caution">
    <text evidence="1">The sequence shown here is derived from an EMBL/GenBank/DDBJ whole genome shotgun (WGS) entry which is preliminary data.</text>
</comment>
<keyword evidence="2" id="KW-1185">Reference proteome</keyword>
<name>A0AAV0WL19_9HEMI</name>
<protein>
    <submittedName>
        <fullName evidence="1">Uncharacterized protein</fullName>
    </submittedName>
</protein>
<gene>
    <name evidence="1" type="ORF">MEUPH1_LOCUS12246</name>
</gene>
<dbReference type="AlphaFoldDB" id="A0AAV0WL19"/>